<dbReference type="RefSeq" id="WP_317386357.1">
    <property type="nucleotide sequence ID" value="NZ_CP136704.1"/>
</dbReference>
<dbReference type="Gene3D" id="3.30.70.100">
    <property type="match status" value="1"/>
</dbReference>
<dbReference type="Proteomes" id="UP001302666">
    <property type="component" value="Chromosome"/>
</dbReference>
<keyword evidence="2" id="KW-1185">Reference proteome</keyword>
<protein>
    <recommendedName>
        <fullName evidence="3">ABM domain-containing protein</fullName>
    </recommendedName>
</protein>
<evidence type="ECO:0000313" key="1">
    <source>
        <dbReference type="EMBL" id="WOI34440.1"/>
    </source>
</evidence>
<proteinExistence type="predicted"/>
<gene>
    <name evidence="1" type="ORF">R1T40_06850</name>
</gene>
<reference evidence="1 2" key="1">
    <citation type="submission" date="2023-10" db="EMBL/GenBank/DDBJ databases">
        <title>Eight complete genome sequences of bacteria isolated from laboratory stock of Giant Kelp gametophytes.</title>
        <authorList>
            <person name="Tolentino B."/>
            <person name="Nuzhdin S."/>
        </authorList>
    </citation>
    <scope>NUCLEOTIDE SEQUENCE [LARGE SCALE GENOMIC DNA]</scope>
    <source>
        <strain evidence="1 2">LC.270.F.C4</strain>
    </source>
</reference>
<sequence length="116" mass="13551">MIAVITKYYPLHARFEEVLNLATALSKDDKGLRKGCYETRLYASPEHGEIKSVSLWENREIFEAYLDHVISGDELLEFQSTYMRREIDTRIYETIDTGVIGQFPVETELERRQISC</sequence>
<name>A0ABZ0HJU1_TRISK</name>
<dbReference type="EMBL" id="CP136704">
    <property type="protein sequence ID" value="WOI34440.1"/>
    <property type="molecule type" value="Genomic_DNA"/>
</dbReference>
<dbReference type="InterPro" id="IPR011008">
    <property type="entry name" value="Dimeric_a/b-barrel"/>
</dbReference>
<dbReference type="SUPFAM" id="SSF54909">
    <property type="entry name" value="Dimeric alpha+beta barrel"/>
    <property type="match status" value="1"/>
</dbReference>
<accession>A0ABZ0HJU1</accession>
<evidence type="ECO:0008006" key="3">
    <source>
        <dbReference type="Google" id="ProtNLM"/>
    </source>
</evidence>
<evidence type="ECO:0000313" key="2">
    <source>
        <dbReference type="Proteomes" id="UP001302666"/>
    </source>
</evidence>
<organism evidence="1 2">
    <name type="scientific">Tritonibacter scottomollicae</name>
    <name type="common">Epibacterium scottomollicae</name>
    <dbReference type="NCBI Taxonomy" id="483013"/>
    <lineage>
        <taxon>Bacteria</taxon>
        <taxon>Pseudomonadati</taxon>
        <taxon>Pseudomonadota</taxon>
        <taxon>Alphaproteobacteria</taxon>
        <taxon>Rhodobacterales</taxon>
        <taxon>Paracoccaceae</taxon>
        <taxon>Tritonibacter</taxon>
    </lineage>
</organism>